<gene>
    <name evidence="1" type="ORF">CALMAC_LOCUS878</name>
</gene>
<sequence length="31" mass="3679">MVKIGQMDTIFFVDDCTMFSLKIKTKRTPRK</sequence>
<dbReference type="AlphaFoldDB" id="A0A653BHB3"/>
<reference evidence="1 2" key="1">
    <citation type="submission" date="2019-01" db="EMBL/GenBank/DDBJ databases">
        <authorList>
            <person name="Sayadi A."/>
        </authorList>
    </citation>
    <scope>NUCLEOTIDE SEQUENCE [LARGE SCALE GENOMIC DNA]</scope>
</reference>
<dbReference type="Proteomes" id="UP000410492">
    <property type="component" value="Unassembled WGS sequence"/>
</dbReference>
<evidence type="ECO:0000313" key="2">
    <source>
        <dbReference type="Proteomes" id="UP000410492"/>
    </source>
</evidence>
<keyword evidence="2" id="KW-1185">Reference proteome</keyword>
<proteinExistence type="predicted"/>
<dbReference type="EMBL" id="CAACVG010000993">
    <property type="protein sequence ID" value="VEN34799.1"/>
    <property type="molecule type" value="Genomic_DNA"/>
</dbReference>
<name>A0A653BHB3_CALMS</name>
<dbReference type="OrthoDB" id="10258445at2759"/>
<organism evidence="1 2">
    <name type="scientific">Callosobruchus maculatus</name>
    <name type="common">Southern cowpea weevil</name>
    <name type="synonym">Pulse bruchid</name>
    <dbReference type="NCBI Taxonomy" id="64391"/>
    <lineage>
        <taxon>Eukaryota</taxon>
        <taxon>Metazoa</taxon>
        <taxon>Ecdysozoa</taxon>
        <taxon>Arthropoda</taxon>
        <taxon>Hexapoda</taxon>
        <taxon>Insecta</taxon>
        <taxon>Pterygota</taxon>
        <taxon>Neoptera</taxon>
        <taxon>Endopterygota</taxon>
        <taxon>Coleoptera</taxon>
        <taxon>Polyphaga</taxon>
        <taxon>Cucujiformia</taxon>
        <taxon>Chrysomeloidea</taxon>
        <taxon>Chrysomelidae</taxon>
        <taxon>Bruchinae</taxon>
        <taxon>Bruchini</taxon>
        <taxon>Callosobruchus</taxon>
    </lineage>
</organism>
<accession>A0A653BHB3</accession>
<evidence type="ECO:0000313" key="1">
    <source>
        <dbReference type="EMBL" id="VEN34799.1"/>
    </source>
</evidence>
<protein>
    <submittedName>
        <fullName evidence="1">Uncharacterized protein</fullName>
    </submittedName>
</protein>